<dbReference type="AlphaFoldDB" id="A0A6J1MY74"/>
<keyword evidence="8" id="KW-0732">Signal</keyword>
<dbReference type="GeneID" id="112047604"/>
<keyword evidence="6" id="KW-0256">Endoplasmic reticulum</keyword>
<dbReference type="InterPro" id="IPR016292">
    <property type="entry name" value="Epoxide_hydrolase"/>
</dbReference>
<dbReference type="InterPro" id="IPR000639">
    <property type="entry name" value="Epox_hydrolase-like"/>
</dbReference>
<keyword evidence="5 6" id="KW-0378">Hydrolase</keyword>
<proteinExistence type="inferred from homology"/>
<protein>
    <recommendedName>
        <fullName evidence="6">Epoxide hydrolase</fullName>
        <ecNumber evidence="6">3.3.2.9</ecNumber>
    </recommendedName>
</protein>
<accession>A0A6J1MY74</accession>
<dbReference type="GO" id="GO:0005789">
    <property type="term" value="C:endoplasmic reticulum membrane"/>
    <property type="evidence" value="ECO:0007669"/>
    <property type="project" value="UniProtKB-SubCell"/>
</dbReference>
<comment type="catalytic activity">
    <reaction evidence="1 6">
        <text>1-(4-methoxyphenyl)-N-methyl-N-[(3-methyloxetan-3-yl)methyl]methanamine + H2O = 2-{[(4-methoxybenzyl)(methyl)amino]methyl}-2-methylpropane-1,3-diol</text>
        <dbReference type="Rhea" id="RHEA:55764"/>
        <dbReference type="ChEBI" id="CHEBI:15377"/>
        <dbReference type="ChEBI" id="CHEBI:139161"/>
        <dbReference type="ChEBI" id="CHEBI:139164"/>
        <dbReference type="EC" id="3.3.2.9"/>
    </reaction>
</comment>
<sequence>MAKFFITWCLAIASVATGVAGARSVPKLDQNEWWGPPELMMNTEELQQRKCIRPWSLTISQDEIDYLRWRLLDHHSFAPALEDSNFEYGFNPDQLDDWAQYWANEYNFTRAEQVLNQYPQYKVNVQGLDIHFIWIKPEVPKGVKTVPLLMLHGWPSSVRAYHDSIPILTTPNKGLAFEVIIPSLPGFGFSDAAVRPGLGPAQMAVVFKNLMKTLGHKKFYVQGEDWGAVIGRQLATLYQNDILGFHSTQLSILSNCEEIKTFLAGYIAILQVELQQFNRTATTELLEETGFMHLQATKPDSVGVGLSDSPIGLCAWMLEKFSTWTRRDNRLLVDGGLLNHFTRDQLLDNVMVYWLSNSMTSAMRIYAEYFSNAQRALGIEQIPTKVPVWNIRPIHELLPSAQNEIKFPNFVGTTILDAGHFVFFEQPEAVAKDIFKAVKAFRSYRKW</sequence>
<feature type="signal peptide" evidence="8">
    <location>
        <begin position="1"/>
        <end position="21"/>
    </location>
</feature>
<dbReference type="GO" id="GO:0033961">
    <property type="term" value="F:cis-stilbene-oxide hydrolase activity"/>
    <property type="evidence" value="ECO:0007669"/>
    <property type="project" value="UniProtKB-UniRule"/>
</dbReference>
<evidence type="ECO:0000256" key="3">
    <source>
        <dbReference type="ARBA" id="ARBA00010088"/>
    </source>
</evidence>
<name>A0A6J1MY74_BICAN</name>
<feature type="chain" id="PRO_5026832310" description="Epoxide hydrolase" evidence="8">
    <location>
        <begin position="22"/>
        <end position="447"/>
    </location>
</feature>
<dbReference type="Gene3D" id="3.40.50.1820">
    <property type="entry name" value="alpha/beta hydrolase"/>
    <property type="match status" value="1"/>
</dbReference>
<dbReference type="SUPFAM" id="SSF53474">
    <property type="entry name" value="alpha/beta-Hydrolases"/>
    <property type="match status" value="1"/>
</dbReference>
<evidence type="ECO:0000256" key="8">
    <source>
        <dbReference type="SAM" id="SignalP"/>
    </source>
</evidence>
<feature type="active site" description="Proton donor" evidence="7">
    <location>
        <position position="366"/>
    </location>
</feature>
<dbReference type="OrthoDB" id="7130006at2759"/>
<dbReference type="KEGG" id="bany:112047604"/>
<evidence type="ECO:0000313" key="11">
    <source>
        <dbReference type="RefSeq" id="XP_023940525.1"/>
    </source>
</evidence>
<dbReference type="RefSeq" id="XP_023940525.1">
    <property type="nucleotide sequence ID" value="XM_024084757.2"/>
</dbReference>
<dbReference type="EC" id="3.3.2.9" evidence="6"/>
<comment type="subcellular location">
    <subcellularLocation>
        <location evidence="6">Endoplasmic reticulum membrane</location>
    </subcellularLocation>
    <subcellularLocation>
        <location evidence="2">Microsome membrane</location>
        <topology evidence="2">Single-pass membrane protein</topology>
    </subcellularLocation>
</comment>
<evidence type="ECO:0000256" key="2">
    <source>
        <dbReference type="ARBA" id="ARBA00004111"/>
    </source>
</evidence>
<evidence type="ECO:0000256" key="1">
    <source>
        <dbReference type="ARBA" id="ARBA00000221"/>
    </source>
</evidence>
<evidence type="ECO:0000313" key="10">
    <source>
        <dbReference type="Proteomes" id="UP001652582"/>
    </source>
</evidence>
<comment type="catalytic activity">
    <reaction evidence="6">
        <text>cis-stilbene oxide + H2O = (1R,2R)-hydrobenzoin</text>
        <dbReference type="Rhea" id="RHEA:23900"/>
        <dbReference type="ChEBI" id="CHEBI:15377"/>
        <dbReference type="ChEBI" id="CHEBI:50004"/>
        <dbReference type="ChEBI" id="CHEBI:50014"/>
        <dbReference type="EC" id="3.3.2.9"/>
    </reaction>
</comment>
<reference evidence="11" key="2">
    <citation type="submission" date="2025-08" db="UniProtKB">
        <authorList>
            <consortium name="RefSeq"/>
        </authorList>
    </citation>
    <scope>IDENTIFICATION</scope>
</reference>
<evidence type="ECO:0000256" key="4">
    <source>
        <dbReference type="ARBA" id="ARBA00022797"/>
    </source>
</evidence>
<dbReference type="PANTHER" id="PTHR21661">
    <property type="entry name" value="EPOXIDE HYDROLASE 1-RELATED"/>
    <property type="match status" value="1"/>
</dbReference>
<dbReference type="PRINTS" id="PR00412">
    <property type="entry name" value="EPOXHYDRLASE"/>
</dbReference>
<keyword evidence="10" id="KW-1185">Reference proteome</keyword>
<feature type="domain" description="Epoxide hydrolase N-terminal" evidence="9">
    <location>
        <begin position="52"/>
        <end position="159"/>
    </location>
</feature>
<evidence type="ECO:0000256" key="7">
    <source>
        <dbReference type="PIRSR" id="PIRSR001112-1"/>
    </source>
</evidence>
<keyword evidence="4 6" id="KW-0058">Aromatic hydrocarbons catabolism</keyword>
<evidence type="ECO:0000256" key="5">
    <source>
        <dbReference type="ARBA" id="ARBA00022801"/>
    </source>
</evidence>
<dbReference type="PIRSF" id="PIRSF001112">
    <property type="entry name" value="Epoxide_hydrolase"/>
    <property type="match status" value="1"/>
</dbReference>
<dbReference type="InterPro" id="IPR029058">
    <property type="entry name" value="AB_hydrolase_fold"/>
</dbReference>
<dbReference type="PANTHER" id="PTHR21661:SF35">
    <property type="entry name" value="EPOXIDE HYDROLASE"/>
    <property type="match status" value="1"/>
</dbReference>
<gene>
    <name evidence="11" type="primary">LOC112047604</name>
</gene>
<comment type="similarity">
    <text evidence="3 6">Belongs to the peptidase S33 family.</text>
</comment>
<comment type="function">
    <text evidence="6">Catalyzes juvenile hormone hydrolysis.</text>
</comment>
<dbReference type="GO" id="GO:0097176">
    <property type="term" value="P:epoxide metabolic process"/>
    <property type="evidence" value="ECO:0007669"/>
    <property type="project" value="TreeGrafter"/>
</dbReference>
<organism evidence="10 11">
    <name type="scientific">Bicyclus anynana</name>
    <name type="common">Squinting bush brown butterfly</name>
    <dbReference type="NCBI Taxonomy" id="110368"/>
    <lineage>
        <taxon>Eukaryota</taxon>
        <taxon>Metazoa</taxon>
        <taxon>Ecdysozoa</taxon>
        <taxon>Arthropoda</taxon>
        <taxon>Hexapoda</taxon>
        <taxon>Insecta</taxon>
        <taxon>Pterygota</taxon>
        <taxon>Neoptera</taxon>
        <taxon>Endopterygota</taxon>
        <taxon>Lepidoptera</taxon>
        <taxon>Glossata</taxon>
        <taxon>Ditrysia</taxon>
        <taxon>Papilionoidea</taxon>
        <taxon>Nymphalidae</taxon>
        <taxon>Satyrinae</taxon>
        <taxon>Satyrini</taxon>
        <taxon>Mycalesina</taxon>
        <taxon>Bicyclus</taxon>
    </lineage>
</organism>
<dbReference type="Pfam" id="PF06441">
    <property type="entry name" value="EHN"/>
    <property type="match status" value="1"/>
</dbReference>
<feature type="active site" description="Proton acceptor" evidence="7">
    <location>
        <position position="420"/>
    </location>
</feature>
<keyword evidence="6" id="KW-0472">Membrane</keyword>
<evidence type="ECO:0000259" key="9">
    <source>
        <dbReference type="Pfam" id="PF06441"/>
    </source>
</evidence>
<feature type="active site" description="Nucleophile" evidence="7">
    <location>
        <position position="225"/>
    </location>
</feature>
<dbReference type="Proteomes" id="UP001652582">
    <property type="component" value="Chromosome 2"/>
</dbReference>
<evidence type="ECO:0000256" key="6">
    <source>
        <dbReference type="PIRNR" id="PIRNR001112"/>
    </source>
</evidence>
<reference evidence="10" key="1">
    <citation type="submission" date="2025-05" db="UniProtKB">
        <authorList>
            <consortium name="RefSeq"/>
        </authorList>
    </citation>
    <scope>NUCLEOTIDE SEQUENCE [LARGE SCALE GENOMIC DNA]</scope>
</reference>
<dbReference type="InterPro" id="IPR010497">
    <property type="entry name" value="Epoxide_hydro_N"/>
</dbReference>